<feature type="non-terminal residue" evidence="2">
    <location>
        <position position="1"/>
    </location>
</feature>
<organism evidence="2 3">
    <name type="scientific">Mucuna pruriens</name>
    <name type="common">Velvet bean</name>
    <name type="synonym">Dolichos pruriens</name>
    <dbReference type="NCBI Taxonomy" id="157652"/>
    <lineage>
        <taxon>Eukaryota</taxon>
        <taxon>Viridiplantae</taxon>
        <taxon>Streptophyta</taxon>
        <taxon>Embryophyta</taxon>
        <taxon>Tracheophyta</taxon>
        <taxon>Spermatophyta</taxon>
        <taxon>Magnoliopsida</taxon>
        <taxon>eudicotyledons</taxon>
        <taxon>Gunneridae</taxon>
        <taxon>Pentapetalae</taxon>
        <taxon>rosids</taxon>
        <taxon>fabids</taxon>
        <taxon>Fabales</taxon>
        <taxon>Fabaceae</taxon>
        <taxon>Papilionoideae</taxon>
        <taxon>50 kb inversion clade</taxon>
        <taxon>NPAAA clade</taxon>
        <taxon>indigoferoid/millettioid clade</taxon>
        <taxon>Phaseoleae</taxon>
        <taxon>Mucuna</taxon>
    </lineage>
</organism>
<evidence type="ECO:0000313" key="3">
    <source>
        <dbReference type="Proteomes" id="UP000257109"/>
    </source>
</evidence>
<protein>
    <submittedName>
        <fullName evidence="2">Gag-Pol polyprotein</fullName>
    </submittedName>
</protein>
<accession>A0A371HS51</accession>
<dbReference type="SUPFAM" id="SSF53098">
    <property type="entry name" value="Ribonuclease H-like"/>
    <property type="match status" value="1"/>
</dbReference>
<name>A0A371HS51_MUCPR</name>
<sequence>MATSQFPPEASRRYKEKLQSDAKYYIWDDPYLSRLYNNKCIPETETNSVLQFYHSAPGGDHYGSTRIARKVLDCGLYWPTIFRDAHHFVSTCDRCQNARMALNRRLEMPQQPIMFCEVLMFGVPKVLINDQGSHFCNKAMASLLQKYRVAHRIAIAYHPQTNDQVEVFNKEIKQALQKMINPSRKDWSRLLEDALWAHRTAYQTPLGMSPYRIVLGKTFYLLVEVEHKAY</sequence>
<dbReference type="InterPro" id="IPR012337">
    <property type="entry name" value="RNaseH-like_sf"/>
</dbReference>
<dbReference type="GO" id="GO:0015074">
    <property type="term" value="P:DNA integration"/>
    <property type="evidence" value="ECO:0007669"/>
    <property type="project" value="InterPro"/>
</dbReference>
<dbReference type="EMBL" id="QJKJ01001845">
    <property type="protein sequence ID" value="RDY05612.1"/>
    <property type="molecule type" value="Genomic_DNA"/>
</dbReference>
<dbReference type="Gene3D" id="3.30.420.10">
    <property type="entry name" value="Ribonuclease H-like superfamily/Ribonuclease H"/>
    <property type="match status" value="1"/>
</dbReference>
<dbReference type="InterPro" id="IPR041588">
    <property type="entry name" value="Integrase_H2C2"/>
</dbReference>
<dbReference type="Pfam" id="PF17921">
    <property type="entry name" value="Integrase_H2C2"/>
    <property type="match status" value="1"/>
</dbReference>
<feature type="domain" description="Integrase catalytic" evidence="1">
    <location>
        <begin position="53"/>
        <end position="218"/>
    </location>
</feature>
<proteinExistence type="predicted"/>
<dbReference type="PROSITE" id="PS50994">
    <property type="entry name" value="INTEGRASE"/>
    <property type="match status" value="1"/>
</dbReference>
<reference evidence="2" key="1">
    <citation type="submission" date="2018-05" db="EMBL/GenBank/DDBJ databases">
        <title>Draft genome of Mucuna pruriens seed.</title>
        <authorList>
            <person name="Nnadi N.E."/>
            <person name="Vos R."/>
            <person name="Hasami M.H."/>
            <person name="Devisetty U.K."/>
            <person name="Aguiy J.C."/>
        </authorList>
    </citation>
    <scope>NUCLEOTIDE SEQUENCE [LARGE SCALE GENOMIC DNA]</scope>
    <source>
        <strain evidence="2">JCA_2017</strain>
    </source>
</reference>
<comment type="caution">
    <text evidence="2">The sequence shown here is derived from an EMBL/GenBank/DDBJ whole genome shotgun (WGS) entry which is preliminary data.</text>
</comment>
<dbReference type="GO" id="GO:0003676">
    <property type="term" value="F:nucleic acid binding"/>
    <property type="evidence" value="ECO:0007669"/>
    <property type="project" value="InterPro"/>
</dbReference>
<dbReference type="Proteomes" id="UP000257109">
    <property type="component" value="Unassembled WGS sequence"/>
</dbReference>
<keyword evidence="3" id="KW-1185">Reference proteome</keyword>
<dbReference type="Gene3D" id="1.10.340.70">
    <property type="match status" value="1"/>
</dbReference>
<dbReference type="InterPro" id="IPR036397">
    <property type="entry name" value="RNaseH_sf"/>
</dbReference>
<dbReference type="OrthoDB" id="1434039at2759"/>
<evidence type="ECO:0000313" key="2">
    <source>
        <dbReference type="EMBL" id="RDY05612.1"/>
    </source>
</evidence>
<gene>
    <name evidence="2" type="primary">gag-pol</name>
    <name evidence="2" type="ORF">CR513_10530</name>
</gene>
<dbReference type="InterPro" id="IPR052160">
    <property type="entry name" value="Gypsy_RT_Integrase-like"/>
</dbReference>
<evidence type="ECO:0000259" key="1">
    <source>
        <dbReference type="PROSITE" id="PS50994"/>
    </source>
</evidence>
<dbReference type="AlphaFoldDB" id="A0A371HS51"/>
<dbReference type="PANTHER" id="PTHR47266">
    <property type="entry name" value="ENDONUCLEASE-RELATED"/>
    <property type="match status" value="1"/>
</dbReference>
<dbReference type="InterPro" id="IPR001584">
    <property type="entry name" value="Integrase_cat-core"/>
</dbReference>